<comment type="similarity">
    <text evidence="3 10">Belongs to the cysteine synthase/cystathionine beta-synthase family.</text>
</comment>
<proteinExistence type="inferred from homology"/>
<dbReference type="Proteomes" id="UP001596528">
    <property type="component" value="Unassembled WGS sequence"/>
</dbReference>
<dbReference type="InterPro" id="IPR005856">
    <property type="entry name" value="Cys_synth"/>
</dbReference>
<evidence type="ECO:0000256" key="1">
    <source>
        <dbReference type="ARBA" id="ARBA00001933"/>
    </source>
</evidence>
<sequence length="312" mass="32916">MAKLVQSVTDLIGDTPLVRLNRVVPEGSAEVYVKLEFQNPGASVKDRIAISMIEAAEAEGRLKPGDTIIEPTSGNTGIGLAMVAAAKGYKAILVMPETMSLERRNLLRAYGAQLVLTPGAEGMKGAIKRAEEILAENPGYFMPQQFKNQANVKIHIETTGPEIVEAINNHDGKLDAFVAGIGTGGTITGAGKVLREHFPHIKIYAVEPAASPVLSGGKPGPHKIQGIGAGFVPDILNTSIYDAVIPVENDDAFATARRVAREEGILGGISSGAAIFAALKVAKELGPGKRVVAVVPSNGERYLSTPLYQFED</sequence>
<dbReference type="Gene3D" id="3.40.50.1100">
    <property type="match status" value="2"/>
</dbReference>
<keyword evidence="6 10" id="KW-0808">Transferase</keyword>
<keyword evidence="8 10" id="KW-0198">Cysteine biosynthesis</keyword>
<organism evidence="12 13">
    <name type="scientific">Paenibacillus thermoaerophilus</name>
    <dbReference type="NCBI Taxonomy" id="1215385"/>
    <lineage>
        <taxon>Bacteria</taxon>
        <taxon>Bacillati</taxon>
        <taxon>Bacillota</taxon>
        <taxon>Bacilli</taxon>
        <taxon>Bacillales</taxon>
        <taxon>Paenibacillaceae</taxon>
        <taxon>Paenibacillus</taxon>
    </lineage>
</organism>
<comment type="pathway">
    <text evidence="2">Amino-acid biosynthesis; L-cysteine biosynthesis; L-cysteine from L-serine: step 2/2.</text>
</comment>
<dbReference type="SUPFAM" id="SSF53686">
    <property type="entry name" value="Tryptophan synthase beta subunit-like PLP-dependent enzymes"/>
    <property type="match status" value="1"/>
</dbReference>
<evidence type="ECO:0000256" key="2">
    <source>
        <dbReference type="ARBA" id="ARBA00004962"/>
    </source>
</evidence>
<dbReference type="NCBIfam" id="TIGR01136">
    <property type="entry name" value="cysKM"/>
    <property type="match status" value="1"/>
</dbReference>
<dbReference type="InterPro" id="IPR050214">
    <property type="entry name" value="Cys_Synth/Cystath_Beta-Synth"/>
</dbReference>
<reference evidence="13" key="1">
    <citation type="journal article" date="2019" name="Int. J. Syst. Evol. Microbiol.">
        <title>The Global Catalogue of Microorganisms (GCM) 10K type strain sequencing project: providing services to taxonomists for standard genome sequencing and annotation.</title>
        <authorList>
            <consortium name="The Broad Institute Genomics Platform"/>
            <consortium name="The Broad Institute Genome Sequencing Center for Infectious Disease"/>
            <person name="Wu L."/>
            <person name="Ma J."/>
        </authorList>
    </citation>
    <scope>NUCLEOTIDE SEQUENCE [LARGE SCALE GENOMIC DNA]</scope>
    <source>
        <strain evidence="13">JCM 18657</strain>
    </source>
</reference>
<evidence type="ECO:0000256" key="6">
    <source>
        <dbReference type="ARBA" id="ARBA00022679"/>
    </source>
</evidence>
<comment type="caution">
    <text evidence="12">The sequence shown here is derived from an EMBL/GenBank/DDBJ whole genome shotgun (WGS) entry which is preliminary data.</text>
</comment>
<dbReference type="RefSeq" id="WP_138790311.1">
    <property type="nucleotide sequence ID" value="NZ_JBHTGQ010000005.1"/>
</dbReference>
<comment type="cofactor">
    <cofactor evidence="1 10">
        <name>pyridoxal 5'-phosphate</name>
        <dbReference type="ChEBI" id="CHEBI:597326"/>
    </cofactor>
</comment>
<dbReference type="InterPro" id="IPR005859">
    <property type="entry name" value="CysK"/>
</dbReference>
<comment type="catalytic activity">
    <reaction evidence="9 10">
        <text>O-acetyl-L-serine + hydrogen sulfide = L-cysteine + acetate</text>
        <dbReference type="Rhea" id="RHEA:14829"/>
        <dbReference type="ChEBI" id="CHEBI:29919"/>
        <dbReference type="ChEBI" id="CHEBI:30089"/>
        <dbReference type="ChEBI" id="CHEBI:35235"/>
        <dbReference type="ChEBI" id="CHEBI:58340"/>
        <dbReference type="EC" id="2.5.1.47"/>
    </reaction>
</comment>
<dbReference type="CDD" id="cd01561">
    <property type="entry name" value="CBS_like"/>
    <property type="match status" value="1"/>
</dbReference>
<dbReference type="PANTHER" id="PTHR10314">
    <property type="entry name" value="CYSTATHIONINE BETA-SYNTHASE"/>
    <property type="match status" value="1"/>
</dbReference>
<evidence type="ECO:0000256" key="8">
    <source>
        <dbReference type="ARBA" id="ARBA00023192"/>
    </source>
</evidence>
<keyword evidence="5 10" id="KW-0028">Amino-acid biosynthesis</keyword>
<dbReference type="Pfam" id="PF00291">
    <property type="entry name" value="PALP"/>
    <property type="match status" value="1"/>
</dbReference>
<feature type="domain" description="Tryptophan synthase beta chain-like PALP" evidence="11">
    <location>
        <begin position="8"/>
        <end position="296"/>
    </location>
</feature>
<evidence type="ECO:0000256" key="10">
    <source>
        <dbReference type="RuleBase" id="RU003985"/>
    </source>
</evidence>
<protein>
    <recommendedName>
        <fullName evidence="4 10">Cysteine synthase</fullName>
        <ecNumber evidence="4 10">2.5.1.47</ecNumber>
    </recommendedName>
</protein>
<accession>A0ABW2V091</accession>
<evidence type="ECO:0000313" key="12">
    <source>
        <dbReference type="EMBL" id="MFC7748928.1"/>
    </source>
</evidence>
<keyword evidence="13" id="KW-1185">Reference proteome</keyword>
<evidence type="ECO:0000259" key="11">
    <source>
        <dbReference type="Pfam" id="PF00291"/>
    </source>
</evidence>
<dbReference type="EMBL" id="JBHTGQ010000005">
    <property type="protein sequence ID" value="MFC7748928.1"/>
    <property type="molecule type" value="Genomic_DNA"/>
</dbReference>
<evidence type="ECO:0000256" key="5">
    <source>
        <dbReference type="ARBA" id="ARBA00022605"/>
    </source>
</evidence>
<evidence type="ECO:0000256" key="7">
    <source>
        <dbReference type="ARBA" id="ARBA00022898"/>
    </source>
</evidence>
<dbReference type="InterPro" id="IPR001216">
    <property type="entry name" value="P-phosphate_BS"/>
</dbReference>
<dbReference type="InterPro" id="IPR036052">
    <property type="entry name" value="TrpB-like_PALP_sf"/>
</dbReference>
<dbReference type="GO" id="GO:0004124">
    <property type="term" value="F:cysteine synthase activity"/>
    <property type="evidence" value="ECO:0007669"/>
    <property type="project" value="UniProtKB-EC"/>
</dbReference>
<evidence type="ECO:0000256" key="3">
    <source>
        <dbReference type="ARBA" id="ARBA00007103"/>
    </source>
</evidence>
<keyword evidence="7 10" id="KW-0663">Pyridoxal phosphate</keyword>
<evidence type="ECO:0000256" key="4">
    <source>
        <dbReference type="ARBA" id="ARBA00012681"/>
    </source>
</evidence>
<evidence type="ECO:0000256" key="9">
    <source>
        <dbReference type="ARBA" id="ARBA00047931"/>
    </source>
</evidence>
<dbReference type="PROSITE" id="PS00901">
    <property type="entry name" value="CYS_SYNTHASE"/>
    <property type="match status" value="1"/>
</dbReference>
<dbReference type="EC" id="2.5.1.47" evidence="4 10"/>
<dbReference type="InterPro" id="IPR001926">
    <property type="entry name" value="TrpB-like_PALP"/>
</dbReference>
<name>A0ABW2V091_9BACL</name>
<gene>
    <name evidence="12" type="primary">cysK</name>
    <name evidence="12" type="ORF">ACFQWB_03070</name>
</gene>
<dbReference type="NCBIfam" id="TIGR01139">
    <property type="entry name" value="cysK"/>
    <property type="match status" value="1"/>
</dbReference>
<evidence type="ECO:0000313" key="13">
    <source>
        <dbReference type="Proteomes" id="UP001596528"/>
    </source>
</evidence>